<evidence type="ECO:0000313" key="1">
    <source>
        <dbReference type="EMBL" id="MBF9134476.1"/>
    </source>
</evidence>
<comment type="caution">
    <text evidence="1">The sequence shown here is derived from an EMBL/GenBank/DDBJ whole genome shotgun (WGS) entry which is preliminary data.</text>
</comment>
<dbReference type="Proteomes" id="UP000638560">
    <property type="component" value="Unassembled WGS sequence"/>
</dbReference>
<name>A0ABS0H858_9ACTN</name>
<proteinExistence type="predicted"/>
<organism evidence="1 2">
    <name type="scientific">Plantactinospora alkalitolerans</name>
    <dbReference type="NCBI Taxonomy" id="2789879"/>
    <lineage>
        <taxon>Bacteria</taxon>
        <taxon>Bacillati</taxon>
        <taxon>Actinomycetota</taxon>
        <taxon>Actinomycetes</taxon>
        <taxon>Micromonosporales</taxon>
        <taxon>Micromonosporaceae</taxon>
        <taxon>Plantactinospora</taxon>
    </lineage>
</organism>
<protein>
    <submittedName>
        <fullName evidence="1">Uncharacterized protein</fullName>
    </submittedName>
</protein>
<dbReference type="EMBL" id="JADPUN010000346">
    <property type="protein sequence ID" value="MBF9134476.1"/>
    <property type="molecule type" value="Genomic_DNA"/>
</dbReference>
<reference evidence="1 2" key="1">
    <citation type="submission" date="2020-11" db="EMBL/GenBank/DDBJ databases">
        <title>A novel isolate from a Black sea contaminated sediment with potential to produce alkanes: Plantactinospora alkalitolerans sp. nov.</title>
        <authorList>
            <person name="Carro L."/>
            <person name="Veyisoglu A."/>
            <person name="Guven K."/>
            <person name="Schumann P."/>
            <person name="Klenk H.-P."/>
            <person name="Sahin N."/>
        </authorList>
    </citation>
    <scope>NUCLEOTIDE SEQUENCE [LARGE SCALE GENOMIC DNA]</scope>
    <source>
        <strain evidence="1 2">S1510</strain>
    </source>
</reference>
<gene>
    <name evidence="1" type="ORF">I0C86_36935</name>
</gene>
<accession>A0ABS0H858</accession>
<evidence type="ECO:0000313" key="2">
    <source>
        <dbReference type="Proteomes" id="UP000638560"/>
    </source>
</evidence>
<keyword evidence="2" id="KW-1185">Reference proteome</keyword>
<sequence>MDTPEASAAWVAEQVAGELRDAYLTVAAAAALLERTGAGSAHPELRQARRCGEDALDLANHAEQLLGGGIRRLHERAGRADVTSIGQVAGTLTVSRTQLAEVADRIAGLPDRLRTAERRLRDVVDPDFAIEVVTEQWSRAAEQLGLMTASLTEAGGALTSYTDRLTGATS</sequence>